<feature type="chain" id="PRO_5037136011" description="Ricin B lectin domain-containing protein" evidence="1">
    <location>
        <begin position="30"/>
        <end position="166"/>
    </location>
</feature>
<dbReference type="SUPFAM" id="SSF50370">
    <property type="entry name" value="Ricin B-like lectins"/>
    <property type="match status" value="1"/>
</dbReference>
<feature type="signal peptide" evidence="1">
    <location>
        <begin position="1"/>
        <end position="29"/>
    </location>
</feature>
<evidence type="ECO:0000313" key="3">
    <source>
        <dbReference type="EMBL" id="GGW55886.1"/>
    </source>
</evidence>
<keyword evidence="1" id="KW-0732">Signal</keyword>
<dbReference type="CDD" id="cd00161">
    <property type="entry name" value="beta-trefoil_Ricin-like"/>
    <property type="match status" value="1"/>
</dbReference>
<dbReference type="InterPro" id="IPR035992">
    <property type="entry name" value="Ricin_B-like_lectins"/>
</dbReference>
<evidence type="ECO:0000256" key="1">
    <source>
        <dbReference type="SAM" id="SignalP"/>
    </source>
</evidence>
<dbReference type="Pfam" id="PF14200">
    <property type="entry name" value="RicinB_lectin_2"/>
    <property type="match status" value="1"/>
</dbReference>
<gene>
    <name evidence="3" type="ORF">GCM10010503_36250</name>
</gene>
<sequence>MAARRTLISLVTAALTMSAVALTGAPARAAGATNIRVFNSSHCLDSDVDNAAKLQMWSCDSGSDEKWLTEYWGGGKYRFINQRTGRCITAPSGAGSIILSVCDPADSTGAAQLWRLYATRPGAPDVAVWQSTQSYLCLTTPSVANRTIPQAATCDTSDRYDWWQQQ</sequence>
<name>A0A918J8L6_9ACTN</name>
<comment type="caution">
    <text evidence="3">The sequence shown here is derived from an EMBL/GenBank/DDBJ whole genome shotgun (WGS) entry which is preliminary data.</text>
</comment>
<dbReference type="InterPro" id="IPR000772">
    <property type="entry name" value="Ricin_B_lectin"/>
</dbReference>
<organism evidence="3 4">
    <name type="scientific">Streptomyces lucensis JCM 4490</name>
    <dbReference type="NCBI Taxonomy" id="1306176"/>
    <lineage>
        <taxon>Bacteria</taxon>
        <taxon>Bacillati</taxon>
        <taxon>Actinomycetota</taxon>
        <taxon>Actinomycetes</taxon>
        <taxon>Kitasatosporales</taxon>
        <taxon>Streptomycetaceae</taxon>
        <taxon>Streptomyces</taxon>
    </lineage>
</organism>
<dbReference type="PROSITE" id="PS50231">
    <property type="entry name" value="RICIN_B_LECTIN"/>
    <property type="match status" value="1"/>
</dbReference>
<accession>A0A918J8L6</accession>
<evidence type="ECO:0000313" key="4">
    <source>
        <dbReference type="Proteomes" id="UP000620224"/>
    </source>
</evidence>
<dbReference type="Gene3D" id="2.80.10.50">
    <property type="match status" value="1"/>
</dbReference>
<reference evidence="3 4" key="1">
    <citation type="journal article" date="2014" name="Int. J. Syst. Evol. Microbiol.">
        <title>Complete genome sequence of Corynebacterium casei LMG S-19264T (=DSM 44701T), isolated from a smear-ripened cheese.</title>
        <authorList>
            <consortium name="US DOE Joint Genome Institute (JGI-PGF)"/>
            <person name="Walter F."/>
            <person name="Albersmeier A."/>
            <person name="Kalinowski J."/>
            <person name="Ruckert C."/>
        </authorList>
    </citation>
    <scope>NUCLEOTIDE SEQUENCE [LARGE SCALE GENOMIC DNA]</scope>
    <source>
        <strain evidence="3 4">JCM 4490</strain>
    </source>
</reference>
<protein>
    <recommendedName>
        <fullName evidence="2">Ricin B lectin domain-containing protein</fullName>
    </recommendedName>
</protein>
<dbReference type="InterPro" id="IPR006311">
    <property type="entry name" value="TAT_signal"/>
</dbReference>
<dbReference type="AlphaFoldDB" id="A0A918J8L6"/>
<feature type="domain" description="Ricin B lectin" evidence="2">
    <location>
        <begin position="30"/>
        <end position="92"/>
    </location>
</feature>
<keyword evidence="4" id="KW-1185">Reference proteome</keyword>
<dbReference type="Proteomes" id="UP000620224">
    <property type="component" value="Unassembled WGS sequence"/>
</dbReference>
<proteinExistence type="predicted"/>
<dbReference type="RefSeq" id="WP_190016382.1">
    <property type="nucleotide sequence ID" value="NZ_BMUE01000007.1"/>
</dbReference>
<dbReference type="EMBL" id="BMUE01000007">
    <property type="protein sequence ID" value="GGW55886.1"/>
    <property type="molecule type" value="Genomic_DNA"/>
</dbReference>
<dbReference type="PROSITE" id="PS51318">
    <property type="entry name" value="TAT"/>
    <property type="match status" value="1"/>
</dbReference>
<evidence type="ECO:0000259" key="2">
    <source>
        <dbReference type="Pfam" id="PF14200"/>
    </source>
</evidence>